<comment type="subcellular location">
    <subcellularLocation>
        <location evidence="1 8">Cell membrane</location>
        <topology evidence="1 8">Multi-pass membrane protein</topology>
    </subcellularLocation>
</comment>
<dbReference type="PROSITE" id="PS51012">
    <property type="entry name" value="ABC_TM2"/>
    <property type="match status" value="1"/>
</dbReference>
<dbReference type="GO" id="GO:0005886">
    <property type="term" value="C:plasma membrane"/>
    <property type="evidence" value="ECO:0007669"/>
    <property type="project" value="UniProtKB-SubCell"/>
</dbReference>
<protein>
    <recommendedName>
        <fullName evidence="8">Transport permease protein</fullName>
    </recommendedName>
</protein>
<dbReference type="Proteomes" id="UP000606720">
    <property type="component" value="Unassembled WGS sequence"/>
</dbReference>
<dbReference type="PANTHER" id="PTHR30413:SF10">
    <property type="entry name" value="CAPSULE POLYSACCHARIDE EXPORT INNER-MEMBRANE PROTEIN CTRC"/>
    <property type="match status" value="1"/>
</dbReference>
<evidence type="ECO:0000313" key="10">
    <source>
        <dbReference type="EMBL" id="MBC5712804.1"/>
    </source>
</evidence>
<evidence type="ECO:0000256" key="7">
    <source>
        <dbReference type="ARBA" id="ARBA00023136"/>
    </source>
</evidence>
<evidence type="ECO:0000256" key="2">
    <source>
        <dbReference type="ARBA" id="ARBA00007783"/>
    </source>
</evidence>
<reference evidence="10" key="1">
    <citation type="submission" date="2020-08" db="EMBL/GenBank/DDBJ databases">
        <title>Genome public.</title>
        <authorList>
            <person name="Liu C."/>
            <person name="Sun Q."/>
        </authorList>
    </citation>
    <scope>NUCLEOTIDE SEQUENCE</scope>
    <source>
        <strain evidence="10">BX1005</strain>
    </source>
</reference>
<feature type="transmembrane region" description="Helical" evidence="8">
    <location>
        <begin position="223"/>
        <end position="240"/>
    </location>
</feature>
<keyword evidence="5 8" id="KW-0812">Transmembrane</keyword>
<keyword evidence="11" id="KW-1185">Reference proteome</keyword>
<comment type="caution">
    <text evidence="10">The sequence shown here is derived from an EMBL/GenBank/DDBJ whole genome shotgun (WGS) entry which is preliminary data.</text>
</comment>
<dbReference type="InterPro" id="IPR013525">
    <property type="entry name" value="ABC2_TM"/>
</dbReference>
<feature type="transmembrane region" description="Helical" evidence="8">
    <location>
        <begin position="21"/>
        <end position="43"/>
    </location>
</feature>
<keyword evidence="7 8" id="KW-0472">Membrane</keyword>
<name>A0A923LMQ5_9FIRM</name>
<dbReference type="Pfam" id="PF01061">
    <property type="entry name" value="ABC2_membrane"/>
    <property type="match status" value="1"/>
</dbReference>
<evidence type="ECO:0000313" key="11">
    <source>
        <dbReference type="Proteomes" id="UP000606720"/>
    </source>
</evidence>
<feature type="domain" description="ABC transmembrane type-2" evidence="9">
    <location>
        <begin position="19"/>
        <end position="243"/>
    </location>
</feature>
<evidence type="ECO:0000259" key="9">
    <source>
        <dbReference type="PROSITE" id="PS51012"/>
    </source>
</evidence>
<dbReference type="PANTHER" id="PTHR30413">
    <property type="entry name" value="INNER MEMBRANE TRANSPORT PERMEASE"/>
    <property type="match status" value="1"/>
</dbReference>
<dbReference type="EMBL" id="JACOPH010000001">
    <property type="protein sequence ID" value="MBC5712804.1"/>
    <property type="molecule type" value="Genomic_DNA"/>
</dbReference>
<feature type="transmembrane region" description="Helical" evidence="8">
    <location>
        <begin position="55"/>
        <end position="80"/>
    </location>
</feature>
<accession>A0A923LMQ5</accession>
<evidence type="ECO:0000256" key="1">
    <source>
        <dbReference type="ARBA" id="ARBA00004651"/>
    </source>
</evidence>
<proteinExistence type="inferred from homology"/>
<dbReference type="AlphaFoldDB" id="A0A923LMQ5"/>
<dbReference type="GO" id="GO:0015920">
    <property type="term" value="P:lipopolysaccharide transport"/>
    <property type="evidence" value="ECO:0007669"/>
    <property type="project" value="TreeGrafter"/>
</dbReference>
<dbReference type="InterPro" id="IPR047817">
    <property type="entry name" value="ABC2_TM_bact-type"/>
</dbReference>
<comment type="similarity">
    <text evidence="2 8">Belongs to the ABC-2 integral membrane protein family.</text>
</comment>
<evidence type="ECO:0000256" key="4">
    <source>
        <dbReference type="ARBA" id="ARBA00022475"/>
    </source>
</evidence>
<keyword evidence="4 8" id="KW-1003">Cell membrane</keyword>
<evidence type="ECO:0000256" key="3">
    <source>
        <dbReference type="ARBA" id="ARBA00022448"/>
    </source>
</evidence>
<evidence type="ECO:0000256" key="8">
    <source>
        <dbReference type="RuleBase" id="RU361157"/>
    </source>
</evidence>
<feature type="transmembrane region" description="Helical" evidence="8">
    <location>
        <begin position="164"/>
        <end position="185"/>
    </location>
</feature>
<keyword evidence="3 8" id="KW-0813">Transport</keyword>
<evidence type="ECO:0000256" key="6">
    <source>
        <dbReference type="ARBA" id="ARBA00022989"/>
    </source>
</evidence>
<evidence type="ECO:0000256" key="5">
    <source>
        <dbReference type="ARBA" id="ARBA00022692"/>
    </source>
</evidence>
<gene>
    <name evidence="10" type="ORF">H8S17_01035</name>
</gene>
<dbReference type="GO" id="GO:0140359">
    <property type="term" value="F:ABC-type transporter activity"/>
    <property type="evidence" value="ECO:0007669"/>
    <property type="project" value="InterPro"/>
</dbReference>
<keyword evidence="6 8" id="KW-1133">Transmembrane helix</keyword>
<feature type="transmembrane region" description="Helical" evidence="8">
    <location>
        <begin position="101"/>
        <end position="121"/>
    </location>
</feature>
<sequence>MIWDLAVNDFSTKYAGSAFGIFWAFVQPVITIVMYWCVFQFGLKSTPPIQNVSYIFWFATGMVPWFFFSDALNAVTNCLIEYSYLVKKVVFDIELLPIVKILSTLFIHLVFIGLLFVIAIANREEITIYVVQVLYYLICAVILVYALGKITSSIILFFRDLGQIVNIVLQIGLWATPIIWSYVIIPDNYQWIVKLNPVFYIIEGYRDSFINKQWFFEQPVLTAYFWCVTLGMLCIGNIVFKKMRPHFADVL</sequence>
<feature type="transmembrane region" description="Helical" evidence="8">
    <location>
        <begin position="133"/>
        <end position="157"/>
    </location>
</feature>
<organism evidence="10 11">
    <name type="scientific">Roseburia zhanii</name>
    <dbReference type="NCBI Taxonomy" id="2763064"/>
    <lineage>
        <taxon>Bacteria</taxon>
        <taxon>Bacillati</taxon>
        <taxon>Bacillota</taxon>
        <taxon>Clostridia</taxon>
        <taxon>Lachnospirales</taxon>
        <taxon>Lachnospiraceae</taxon>
        <taxon>Roseburia</taxon>
    </lineage>
</organism>